<dbReference type="RefSeq" id="WP_074835302.1">
    <property type="nucleotide sequence ID" value="NZ_CATLQZ010000001.1"/>
</dbReference>
<dbReference type="SUPFAM" id="SSF82657">
    <property type="entry name" value="BolA-like"/>
    <property type="match status" value="1"/>
</dbReference>
<dbReference type="PIRSF" id="PIRSF003113">
    <property type="entry name" value="BolA"/>
    <property type="match status" value="1"/>
</dbReference>
<name>A0A975W7W1_9RHOB</name>
<dbReference type="AlphaFoldDB" id="A0A975W7W1"/>
<proteinExistence type="inferred from homology"/>
<dbReference type="Proteomes" id="UP000182932">
    <property type="component" value="Unassembled WGS sequence"/>
</dbReference>
<dbReference type="InterPro" id="IPR036065">
    <property type="entry name" value="BolA-like_sf"/>
</dbReference>
<evidence type="ECO:0000256" key="1">
    <source>
        <dbReference type="RuleBase" id="RU003860"/>
    </source>
</evidence>
<dbReference type="Gene3D" id="3.30.300.90">
    <property type="entry name" value="BolA-like"/>
    <property type="match status" value="1"/>
</dbReference>
<protein>
    <submittedName>
        <fullName evidence="2">Transcriptional regulator, BolA protein family</fullName>
    </submittedName>
</protein>
<dbReference type="Pfam" id="PF01722">
    <property type="entry name" value="BolA"/>
    <property type="match status" value="1"/>
</dbReference>
<evidence type="ECO:0000313" key="3">
    <source>
        <dbReference type="Proteomes" id="UP000182932"/>
    </source>
</evidence>
<sequence>MSRSEEIRQRLMAAFAPAELHVEDDSEAHRGHAGYQEGGESHFRVRLRAEAFAGQSRIARHRAVHAALGPDLMAAIHALALDLDTP</sequence>
<gene>
    <name evidence="2" type="ORF">SAMN04487940_102402</name>
</gene>
<dbReference type="InterPro" id="IPR002634">
    <property type="entry name" value="BolA"/>
</dbReference>
<comment type="similarity">
    <text evidence="1">Belongs to the BolA/IbaG family.</text>
</comment>
<dbReference type="PANTHER" id="PTHR46230:SF7">
    <property type="entry name" value="BOLA-LIKE PROTEIN 1"/>
    <property type="match status" value="1"/>
</dbReference>
<dbReference type="GO" id="GO:0016226">
    <property type="term" value="P:iron-sulfur cluster assembly"/>
    <property type="evidence" value="ECO:0007669"/>
    <property type="project" value="TreeGrafter"/>
</dbReference>
<reference evidence="2 3" key="1">
    <citation type="submission" date="2016-10" db="EMBL/GenBank/DDBJ databases">
        <authorList>
            <person name="Varghese N."/>
            <person name="Submissions S."/>
        </authorList>
    </citation>
    <scope>NUCLEOTIDE SEQUENCE [LARGE SCALE GENOMIC DNA]</scope>
    <source>
        <strain evidence="2 3">FF3</strain>
    </source>
</reference>
<dbReference type="GeneID" id="80817258"/>
<dbReference type="EMBL" id="FNYY01000002">
    <property type="protein sequence ID" value="SEI93083.1"/>
    <property type="molecule type" value="Genomic_DNA"/>
</dbReference>
<comment type="caution">
    <text evidence="2">The sequence shown here is derived from an EMBL/GenBank/DDBJ whole genome shotgun (WGS) entry which is preliminary data.</text>
</comment>
<accession>A0A975W7W1</accession>
<evidence type="ECO:0000313" key="2">
    <source>
        <dbReference type="EMBL" id="SEI93083.1"/>
    </source>
</evidence>
<organism evidence="2 3">
    <name type="scientific">Marinovum algicola</name>
    <dbReference type="NCBI Taxonomy" id="42444"/>
    <lineage>
        <taxon>Bacteria</taxon>
        <taxon>Pseudomonadati</taxon>
        <taxon>Pseudomonadota</taxon>
        <taxon>Alphaproteobacteria</taxon>
        <taxon>Rhodobacterales</taxon>
        <taxon>Roseobacteraceae</taxon>
        <taxon>Marinovum</taxon>
    </lineage>
</organism>
<keyword evidence="3" id="KW-1185">Reference proteome</keyword>
<dbReference type="PANTHER" id="PTHR46230">
    <property type="match status" value="1"/>
</dbReference>